<feature type="transmembrane region" description="Helical" evidence="7">
    <location>
        <begin position="163"/>
        <end position="184"/>
    </location>
</feature>
<comment type="caution">
    <text evidence="8">The sequence shown here is derived from an EMBL/GenBank/DDBJ whole genome shotgun (WGS) entry which is preliminary data.</text>
</comment>
<keyword evidence="3" id="KW-1003">Cell membrane</keyword>
<dbReference type="GO" id="GO:0005886">
    <property type="term" value="C:plasma membrane"/>
    <property type="evidence" value="ECO:0007669"/>
    <property type="project" value="UniProtKB-SubCell"/>
</dbReference>
<keyword evidence="6 7" id="KW-0472">Membrane</keyword>
<dbReference type="InterPro" id="IPR050833">
    <property type="entry name" value="Poly_Biosynth_Transport"/>
</dbReference>
<feature type="transmembrane region" description="Helical" evidence="7">
    <location>
        <begin position="307"/>
        <end position="326"/>
    </location>
</feature>
<feature type="transmembrane region" description="Helical" evidence="7">
    <location>
        <begin position="102"/>
        <end position="126"/>
    </location>
</feature>
<dbReference type="Proteomes" id="UP000325255">
    <property type="component" value="Unassembled WGS sequence"/>
</dbReference>
<evidence type="ECO:0000256" key="6">
    <source>
        <dbReference type="ARBA" id="ARBA00023136"/>
    </source>
</evidence>
<feature type="transmembrane region" description="Helical" evidence="7">
    <location>
        <begin position="338"/>
        <end position="359"/>
    </location>
</feature>
<evidence type="ECO:0000256" key="3">
    <source>
        <dbReference type="ARBA" id="ARBA00022475"/>
    </source>
</evidence>
<evidence type="ECO:0000256" key="2">
    <source>
        <dbReference type="ARBA" id="ARBA00007430"/>
    </source>
</evidence>
<feature type="transmembrane region" description="Helical" evidence="7">
    <location>
        <begin position="221"/>
        <end position="241"/>
    </location>
</feature>
<evidence type="ECO:0000256" key="7">
    <source>
        <dbReference type="SAM" id="Phobius"/>
    </source>
</evidence>
<feature type="transmembrane region" description="Helical" evidence="7">
    <location>
        <begin position="462"/>
        <end position="484"/>
    </location>
</feature>
<comment type="subcellular location">
    <subcellularLocation>
        <location evidence="1">Cell membrane</location>
        <topology evidence="1">Multi-pass membrane protein</topology>
    </subcellularLocation>
</comment>
<accession>A0A5M6IRG2</accession>
<evidence type="ECO:0000313" key="9">
    <source>
        <dbReference type="Proteomes" id="UP000325255"/>
    </source>
</evidence>
<feature type="transmembrane region" description="Helical" evidence="7">
    <location>
        <begin position="398"/>
        <end position="418"/>
    </location>
</feature>
<dbReference type="AlphaFoldDB" id="A0A5M6IRG2"/>
<feature type="transmembrane region" description="Helical" evidence="7">
    <location>
        <begin position="190"/>
        <end position="209"/>
    </location>
</feature>
<evidence type="ECO:0000313" key="8">
    <source>
        <dbReference type="EMBL" id="KAA5610771.1"/>
    </source>
</evidence>
<proteinExistence type="inferred from homology"/>
<feature type="transmembrane region" description="Helical" evidence="7">
    <location>
        <begin position="132"/>
        <end position="151"/>
    </location>
</feature>
<gene>
    <name evidence="8" type="ORF">F1189_17750</name>
</gene>
<evidence type="ECO:0000256" key="1">
    <source>
        <dbReference type="ARBA" id="ARBA00004651"/>
    </source>
</evidence>
<name>A0A5M6IRG2_9PROT</name>
<organism evidence="8 9">
    <name type="scientific">Rhodovastum atsumiense</name>
    <dbReference type="NCBI Taxonomy" id="504468"/>
    <lineage>
        <taxon>Bacteria</taxon>
        <taxon>Pseudomonadati</taxon>
        <taxon>Pseudomonadota</taxon>
        <taxon>Alphaproteobacteria</taxon>
        <taxon>Acetobacterales</taxon>
        <taxon>Acetobacteraceae</taxon>
        <taxon>Rhodovastum</taxon>
    </lineage>
</organism>
<dbReference type="Pfam" id="PF13440">
    <property type="entry name" value="Polysacc_synt_3"/>
    <property type="match status" value="1"/>
</dbReference>
<feature type="transmembrane region" description="Helical" evidence="7">
    <location>
        <begin position="430"/>
        <end position="450"/>
    </location>
</feature>
<evidence type="ECO:0000256" key="5">
    <source>
        <dbReference type="ARBA" id="ARBA00022989"/>
    </source>
</evidence>
<evidence type="ECO:0000256" key="4">
    <source>
        <dbReference type="ARBA" id="ARBA00022692"/>
    </source>
</evidence>
<dbReference type="PANTHER" id="PTHR30250:SF10">
    <property type="entry name" value="LIPOPOLYSACCHARIDE BIOSYNTHESIS PROTEIN WZXC"/>
    <property type="match status" value="1"/>
</dbReference>
<feature type="transmembrane region" description="Helical" evidence="7">
    <location>
        <begin position="247"/>
        <end position="268"/>
    </location>
</feature>
<feature type="transmembrane region" description="Helical" evidence="7">
    <location>
        <begin position="371"/>
        <end position="392"/>
    </location>
</feature>
<sequence>MRCRPWRGRDGRAGVMDRTRMRLMRILKSNVFWSGLEAAVAAALSFVSAFVIARIVGPAELGVGAAAVAVHILVWVAVNGLFADPLVQRAGLTDEEASSAFWASVLGGVIGVGLQVAAGWAVMAAIGDPRLLAMTLVLAATLPLVGAGGAMQGLLTRQRQYRVLAGRTLLGQGLGTLVGMALAWGGAGAWALVLQQLTTSLGGALALLLGGGWRPRPVLRLAPVLALLRFGAPLVASTLVVNGRYRLFAVLIGGTAGPAALGQVHMAFRLVDTVRELACTAMWRLSLPSLSERQGDLPALRRAVSRLVELSGVVLFPAMGALLVIIDPLVHLLLGPGWAPAATAAGPLILLACYTFLAFPTSVALLARGATLPALASSVATLAIMTAGVLLLRPETPAMAALVWVGAQAVVIPPMLVVNGRILQGSVLALLRPGLPALLLAAAATTAALLVPRALGEPTAPLAVMACRLGVGMSVYIPGALLLLRPSIAAALGSFGFRDRPV</sequence>
<dbReference type="PANTHER" id="PTHR30250">
    <property type="entry name" value="PST FAMILY PREDICTED COLANIC ACID TRANSPORTER"/>
    <property type="match status" value="1"/>
</dbReference>
<dbReference type="EMBL" id="VWPK01000028">
    <property type="protein sequence ID" value="KAA5610771.1"/>
    <property type="molecule type" value="Genomic_DNA"/>
</dbReference>
<keyword evidence="4 7" id="KW-0812">Transmembrane</keyword>
<reference evidence="8 9" key="1">
    <citation type="submission" date="2019-09" db="EMBL/GenBank/DDBJ databases">
        <title>Genome sequence of Rhodovastum atsumiense, a diverse member of the Acetobacteraceae family of non-sulfur purple photosynthetic bacteria.</title>
        <authorList>
            <person name="Meyer T."/>
            <person name="Kyndt J."/>
        </authorList>
    </citation>
    <scope>NUCLEOTIDE SEQUENCE [LARGE SCALE GENOMIC DNA]</scope>
    <source>
        <strain evidence="8 9">DSM 21279</strain>
    </source>
</reference>
<keyword evidence="9" id="KW-1185">Reference proteome</keyword>
<keyword evidence="5 7" id="KW-1133">Transmembrane helix</keyword>
<dbReference type="OrthoDB" id="7254178at2"/>
<feature type="transmembrane region" description="Helical" evidence="7">
    <location>
        <begin position="61"/>
        <end position="82"/>
    </location>
</feature>
<protein>
    <submittedName>
        <fullName evidence="8">Oligosaccharide flippase family protein</fullName>
    </submittedName>
</protein>
<feature type="transmembrane region" description="Helical" evidence="7">
    <location>
        <begin position="31"/>
        <end position="55"/>
    </location>
</feature>
<comment type="similarity">
    <text evidence="2">Belongs to the polysaccharide synthase family.</text>
</comment>